<dbReference type="GO" id="GO:0043565">
    <property type="term" value="F:sequence-specific DNA binding"/>
    <property type="evidence" value="ECO:0007669"/>
    <property type="project" value="InterPro"/>
</dbReference>
<accession>A0A4R0NDZ8</accession>
<evidence type="ECO:0000259" key="4">
    <source>
        <dbReference type="PROSITE" id="PS01124"/>
    </source>
</evidence>
<dbReference type="PROSITE" id="PS01124">
    <property type="entry name" value="HTH_ARAC_FAMILY_2"/>
    <property type="match status" value="1"/>
</dbReference>
<protein>
    <submittedName>
        <fullName evidence="5">Helix-turn-helix domain-containing protein</fullName>
    </submittedName>
</protein>
<gene>
    <name evidence="5" type="ORF">EZ444_04480</name>
</gene>
<dbReference type="PANTHER" id="PTHR43280">
    <property type="entry name" value="ARAC-FAMILY TRANSCRIPTIONAL REGULATOR"/>
    <property type="match status" value="1"/>
</dbReference>
<organism evidence="5 6">
    <name type="scientific">Pedobacter hiemivivus</name>
    <dbReference type="NCBI Taxonomy" id="2530454"/>
    <lineage>
        <taxon>Bacteria</taxon>
        <taxon>Pseudomonadati</taxon>
        <taxon>Bacteroidota</taxon>
        <taxon>Sphingobacteriia</taxon>
        <taxon>Sphingobacteriales</taxon>
        <taxon>Sphingobacteriaceae</taxon>
        <taxon>Pedobacter</taxon>
    </lineage>
</organism>
<keyword evidence="3" id="KW-0804">Transcription</keyword>
<dbReference type="OrthoDB" id="2585681at2"/>
<dbReference type="EMBL" id="SJSM01000002">
    <property type="protein sequence ID" value="TCC98545.1"/>
    <property type="molecule type" value="Genomic_DNA"/>
</dbReference>
<dbReference type="AlphaFoldDB" id="A0A4R0NDZ8"/>
<dbReference type="InterPro" id="IPR003313">
    <property type="entry name" value="AraC-bd"/>
</dbReference>
<dbReference type="InterPro" id="IPR009057">
    <property type="entry name" value="Homeodomain-like_sf"/>
</dbReference>
<dbReference type="PANTHER" id="PTHR43280:SF32">
    <property type="entry name" value="TRANSCRIPTIONAL REGULATORY PROTEIN"/>
    <property type="match status" value="1"/>
</dbReference>
<comment type="caution">
    <text evidence="5">The sequence shown here is derived from an EMBL/GenBank/DDBJ whole genome shotgun (WGS) entry which is preliminary data.</text>
</comment>
<sequence length="271" mass="31463">MQFEIRTLDQCTCNELSTRQADQDNGYRIIWVQKGDGIFKIDLQSLMIKENVVYFLCPGQICVFGAEGKLDGYYIYLSPEFIHLLDRRSISSFFAPKYNSFTVRSIQPDLDLQKDLEDIMAKMLKEFSLFTPSKLEILIGLFNIFIIYLSNGSELIQLKERSDRGSELAEEFFDLLNNHYRTKKMVSEYASILYVSPNYLNRSVKKISGFAARYHIHQAIVVEAKRQAIYTGSTMKEIAYFLGFKDYAHFSKFFKNNSGVNFTSFKKERAT</sequence>
<evidence type="ECO:0000256" key="2">
    <source>
        <dbReference type="ARBA" id="ARBA00023125"/>
    </source>
</evidence>
<keyword evidence="2" id="KW-0238">DNA-binding</keyword>
<dbReference type="SMART" id="SM00342">
    <property type="entry name" value="HTH_ARAC"/>
    <property type="match status" value="1"/>
</dbReference>
<name>A0A4R0NDZ8_9SPHI</name>
<dbReference type="Pfam" id="PF12833">
    <property type="entry name" value="HTH_18"/>
    <property type="match status" value="1"/>
</dbReference>
<evidence type="ECO:0000256" key="1">
    <source>
        <dbReference type="ARBA" id="ARBA00023015"/>
    </source>
</evidence>
<keyword evidence="6" id="KW-1185">Reference proteome</keyword>
<proteinExistence type="predicted"/>
<dbReference type="Gene3D" id="1.10.10.60">
    <property type="entry name" value="Homeodomain-like"/>
    <property type="match status" value="1"/>
</dbReference>
<dbReference type="SUPFAM" id="SSF46689">
    <property type="entry name" value="Homeodomain-like"/>
    <property type="match status" value="1"/>
</dbReference>
<dbReference type="RefSeq" id="WP_131607528.1">
    <property type="nucleotide sequence ID" value="NZ_SJSM01000002.1"/>
</dbReference>
<dbReference type="GO" id="GO:0003700">
    <property type="term" value="F:DNA-binding transcription factor activity"/>
    <property type="evidence" value="ECO:0007669"/>
    <property type="project" value="InterPro"/>
</dbReference>
<evidence type="ECO:0000256" key="3">
    <source>
        <dbReference type="ARBA" id="ARBA00023163"/>
    </source>
</evidence>
<evidence type="ECO:0000313" key="6">
    <source>
        <dbReference type="Proteomes" id="UP000291117"/>
    </source>
</evidence>
<reference evidence="5 6" key="1">
    <citation type="submission" date="2019-02" db="EMBL/GenBank/DDBJ databases">
        <title>Pedobacter sp. RP-3-8 sp. nov., isolated from Arctic soil.</title>
        <authorList>
            <person name="Dahal R.H."/>
        </authorList>
    </citation>
    <scope>NUCLEOTIDE SEQUENCE [LARGE SCALE GENOMIC DNA]</scope>
    <source>
        <strain evidence="5 6">RP-3-8</strain>
    </source>
</reference>
<feature type="domain" description="HTH araC/xylS-type" evidence="4">
    <location>
        <begin position="170"/>
        <end position="268"/>
    </location>
</feature>
<dbReference type="Proteomes" id="UP000291117">
    <property type="component" value="Unassembled WGS sequence"/>
</dbReference>
<keyword evidence="1" id="KW-0805">Transcription regulation</keyword>
<evidence type="ECO:0000313" key="5">
    <source>
        <dbReference type="EMBL" id="TCC98545.1"/>
    </source>
</evidence>
<dbReference type="Pfam" id="PF02311">
    <property type="entry name" value="AraC_binding"/>
    <property type="match status" value="1"/>
</dbReference>
<dbReference type="InterPro" id="IPR018060">
    <property type="entry name" value="HTH_AraC"/>
</dbReference>